<dbReference type="InterPro" id="IPR029056">
    <property type="entry name" value="Ribokinase-like"/>
</dbReference>
<dbReference type="Pfam" id="PF00294">
    <property type="entry name" value="PfkB"/>
    <property type="match status" value="1"/>
</dbReference>
<dbReference type="AlphaFoldDB" id="A0A2Z6MT08"/>
<dbReference type="SUPFAM" id="SSF53613">
    <property type="entry name" value="Ribokinase-like"/>
    <property type="match status" value="1"/>
</dbReference>
<dbReference type="OrthoDB" id="204058at2759"/>
<evidence type="ECO:0000313" key="3">
    <source>
        <dbReference type="Proteomes" id="UP000242715"/>
    </source>
</evidence>
<dbReference type="Proteomes" id="UP000242715">
    <property type="component" value="Unassembled WGS sequence"/>
</dbReference>
<feature type="domain" description="Carbohydrate kinase PfkB" evidence="1">
    <location>
        <begin position="3"/>
        <end position="103"/>
    </location>
</feature>
<keyword evidence="3" id="KW-1185">Reference proteome</keyword>
<reference evidence="3" key="1">
    <citation type="journal article" date="2017" name="Front. Plant Sci.">
        <title>Climate Clever Clovers: New Paradigm to Reduce the Environmental Footprint of Ruminants by Breeding Low Methanogenic Forages Utilizing Haplotype Variation.</title>
        <authorList>
            <person name="Kaur P."/>
            <person name="Appels R."/>
            <person name="Bayer P.E."/>
            <person name="Keeble-Gagnere G."/>
            <person name="Wang J."/>
            <person name="Hirakawa H."/>
            <person name="Shirasawa K."/>
            <person name="Vercoe P."/>
            <person name="Stefanova K."/>
            <person name="Durmic Z."/>
            <person name="Nichols P."/>
            <person name="Revell C."/>
            <person name="Isobe S.N."/>
            <person name="Edwards D."/>
            <person name="Erskine W."/>
        </authorList>
    </citation>
    <scope>NUCLEOTIDE SEQUENCE [LARGE SCALE GENOMIC DNA]</scope>
    <source>
        <strain evidence="3">cv. Daliak</strain>
    </source>
</reference>
<evidence type="ECO:0000313" key="2">
    <source>
        <dbReference type="EMBL" id="GAU19315.1"/>
    </source>
</evidence>
<organism evidence="2 3">
    <name type="scientific">Trifolium subterraneum</name>
    <name type="common">Subterranean clover</name>
    <dbReference type="NCBI Taxonomy" id="3900"/>
    <lineage>
        <taxon>Eukaryota</taxon>
        <taxon>Viridiplantae</taxon>
        <taxon>Streptophyta</taxon>
        <taxon>Embryophyta</taxon>
        <taxon>Tracheophyta</taxon>
        <taxon>Spermatophyta</taxon>
        <taxon>Magnoliopsida</taxon>
        <taxon>eudicotyledons</taxon>
        <taxon>Gunneridae</taxon>
        <taxon>Pentapetalae</taxon>
        <taxon>rosids</taxon>
        <taxon>fabids</taxon>
        <taxon>Fabales</taxon>
        <taxon>Fabaceae</taxon>
        <taxon>Papilionoideae</taxon>
        <taxon>50 kb inversion clade</taxon>
        <taxon>NPAAA clade</taxon>
        <taxon>Hologalegina</taxon>
        <taxon>IRL clade</taxon>
        <taxon>Trifolieae</taxon>
        <taxon>Trifolium</taxon>
    </lineage>
</organism>
<proteinExistence type="predicted"/>
<dbReference type="InterPro" id="IPR052562">
    <property type="entry name" value="Ketohexokinase-related"/>
</dbReference>
<evidence type="ECO:0000259" key="1">
    <source>
        <dbReference type="Pfam" id="PF00294"/>
    </source>
</evidence>
<dbReference type="InterPro" id="IPR011611">
    <property type="entry name" value="PfkB_dom"/>
</dbReference>
<protein>
    <recommendedName>
        <fullName evidence="1">Carbohydrate kinase PfkB domain-containing protein</fullName>
    </recommendedName>
</protein>
<gene>
    <name evidence="2" type="ORF">TSUD_336010</name>
</gene>
<dbReference type="PANTHER" id="PTHR42774">
    <property type="entry name" value="PHOSPHOTRANSFERASE SYSTEM TRANSPORT PROTEIN"/>
    <property type="match status" value="1"/>
</dbReference>
<dbReference type="Gene3D" id="3.40.1190.20">
    <property type="match status" value="2"/>
</dbReference>
<dbReference type="EMBL" id="DF973197">
    <property type="protein sequence ID" value="GAU19315.1"/>
    <property type="molecule type" value="Genomic_DNA"/>
</dbReference>
<dbReference type="PANTHER" id="PTHR42774:SF15">
    <property type="entry name" value="PFKB FAMILY CARBOHYDRATE KINASE"/>
    <property type="match status" value="1"/>
</dbReference>
<name>A0A2Z6MT08_TRISU</name>
<accession>A0A2Z6MT08</accession>
<sequence length="263" mass="28291">MTTVDFLATVDGYPKPDDKIRTTSSKVQGGGNAGNALTCAARLGLKPKIISKVADDAQGMSILEELEADGVDTSFIVVSKGGSSTFSYVLVDSQTLVYFDGMSMEASLFFGQEAAGNNIPILVEAESPREGLDELLKLADFVVCSTRFPQAWTQAPSIPSAMVSILLRLPNVKFVIVTLGEDGCLMLERKDADVEERNVESFLELLYKEKDDSLAIPTSICSNMVPEKMLPFAAQVAAAKCRALGARTGLPHRTDPRLASFLC</sequence>